<proteinExistence type="predicted"/>
<name>A0ABP0UVX4_9BRYO</name>
<dbReference type="Proteomes" id="UP001497512">
    <property type="component" value="Chromosome 7"/>
</dbReference>
<dbReference type="EMBL" id="OZ019899">
    <property type="protein sequence ID" value="CAK9231501.1"/>
    <property type="molecule type" value="Genomic_DNA"/>
</dbReference>
<evidence type="ECO:0000313" key="2">
    <source>
        <dbReference type="Proteomes" id="UP001497512"/>
    </source>
</evidence>
<accession>A0ABP0UVX4</accession>
<gene>
    <name evidence="1" type="ORF">CSSPTR1EN2_LOCUS20680</name>
</gene>
<keyword evidence="2" id="KW-1185">Reference proteome</keyword>
<reference evidence="1" key="1">
    <citation type="submission" date="2024-02" db="EMBL/GenBank/DDBJ databases">
        <authorList>
            <consortium name="ELIXIR-Norway"/>
            <consortium name="Elixir Norway"/>
        </authorList>
    </citation>
    <scope>NUCLEOTIDE SEQUENCE</scope>
</reference>
<sequence>MTRRLKRSEGTRDQIVQSNAGLYSGHSEKVRHSFRARGICEVLQNLFDAPINVLTVVSNLPLVIFGYRLRIQVLVRVLQAYCRKVDSAYVKTFTKDDFDASDILRHVPSIEFGIEELNFMILLSIGLGIDTMGFFFPEDFGDEAFRPIWQLSQICQLGNNLKSEAGVLDTGRHTVQSCNHLTDIGSELVS</sequence>
<protein>
    <submittedName>
        <fullName evidence="1">Uncharacterized protein</fullName>
    </submittedName>
</protein>
<evidence type="ECO:0000313" key="1">
    <source>
        <dbReference type="EMBL" id="CAK9231501.1"/>
    </source>
</evidence>
<organism evidence="1 2">
    <name type="scientific">Sphagnum troendelagicum</name>
    <dbReference type="NCBI Taxonomy" id="128251"/>
    <lineage>
        <taxon>Eukaryota</taxon>
        <taxon>Viridiplantae</taxon>
        <taxon>Streptophyta</taxon>
        <taxon>Embryophyta</taxon>
        <taxon>Bryophyta</taxon>
        <taxon>Sphagnophytina</taxon>
        <taxon>Sphagnopsida</taxon>
        <taxon>Sphagnales</taxon>
        <taxon>Sphagnaceae</taxon>
        <taxon>Sphagnum</taxon>
    </lineage>
</organism>